<proteinExistence type="predicted"/>
<dbReference type="Proteomes" id="UP000002431">
    <property type="component" value="Chromosome"/>
</dbReference>
<gene>
    <name evidence="2" type="ordered locus">Dgeo_1228</name>
</gene>
<dbReference type="KEGG" id="dge:Dgeo_1228"/>
<dbReference type="RefSeq" id="WP_011530361.1">
    <property type="nucleotide sequence ID" value="NC_008025.1"/>
</dbReference>
<keyword evidence="1" id="KW-0732">Signal</keyword>
<feature type="signal peptide" evidence="1">
    <location>
        <begin position="1"/>
        <end position="27"/>
    </location>
</feature>
<evidence type="ECO:0008006" key="4">
    <source>
        <dbReference type="Google" id="ProtNLM"/>
    </source>
</evidence>
<organism evidence="2 3">
    <name type="scientific">Deinococcus geothermalis (strain DSM 11300 / CIP 105573 / AG-3a)</name>
    <dbReference type="NCBI Taxonomy" id="319795"/>
    <lineage>
        <taxon>Bacteria</taxon>
        <taxon>Thermotogati</taxon>
        <taxon>Deinococcota</taxon>
        <taxon>Deinococci</taxon>
        <taxon>Deinococcales</taxon>
        <taxon>Deinococcaceae</taxon>
        <taxon>Deinococcus</taxon>
    </lineage>
</organism>
<dbReference type="AlphaFoldDB" id="Q1IZ10"/>
<dbReference type="PROSITE" id="PS51257">
    <property type="entry name" value="PROKAR_LIPOPROTEIN"/>
    <property type="match status" value="1"/>
</dbReference>
<dbReference type="STRING" id="319795.Dgeo_1228"/>
<feature type="chain" id="PRO_5004191977" description="Lipoprotein" evidence="1">
    <location>
        <begin position="28"/>
        <end position="228"/>
    </location>
</feature>
<keyword evidence="3" id="KW-1185">Reference proteome</keyword>
<dbReference type="EMBL" id="CP000359">
    <property type="protein sequence ID" value="ABF45524.1"/>
    <property type="molecule type" value="Genomic_DNA"/>
</dbReference>
<accession>Q1IZ10</accession>
<name>Q1IZ10_DEIGD</name>
<reference evidence="2" key="1">
    <citation type="submission" date="2006-04" db="EMBL/GenBank/DDBJ databases">
        <title>Complete sequence of chromosome of Deinococcus geothermalis DSM 11300.</title>
        <authorList>
            <consortium name="US DOE Joint Genome Institute"/>
            <person name="Copeland A."/>
            <person name="Lucas S."/>
            <person name="Lapidus A."/>
            <person name="Barry K."/>
            <person name="Detter J.C."/>
            <person name="Glavina del Rio T."/>
            <person name="Hammon N."/>
            <person name="Israni S."/>
            <person name="Dalin E."/>
            <person name="Tice H."/>
            <person name="Pitluck S."/>
            <person name="Brettin T."/>
            <person name="Bruce D."/>
            <person name="Han C."/>
            <person name="Tapia R."/>
            <person name="Saunders E."/>
            <person name="Gilna P."/>
            <person name="Schmutz J."/>
            <person name="Larimer F."/>
            <person name="Land M."/>
            <person name="Hauser L."/>
            <person name="Kyrpides N."/>
            <person name="Kim E."/>
            <person name="Daly M.J."/>
            <person name="Fredrickson J.K."/>
            <person name="Makarova K.S."/>
            <person name="Gaidamakova E.K."/>
            <person name="Zhai M."/>
            <person name="Richardson P."/>
        </authorList>
    </citation>
    <scope>NUCLEOTIDE SEQUENCE</scope>
    <source>
        <strain evidence="2">DSM 11300</strain>
    </source>
</reference>
<sequence>MNSLLRFVLPAAALALTACSQSSPPQASDQPPVTVIQGKVATWSGTGTVGVPELNVSAPVGTDGTFTLTLPGDASLTGRTRAAADVMTSLNCSGSLQSSQAATLGLVLTGLNARDASGTRQLSAVEGEKTGLLSRRVHARAWLYTDGATQLRGTVNCAGLLNIPGLSNLPVEVAVNTQRGWNVVDLNLNVSANVFGQLSGSGTAANSTAGSATTTWRTMAELQAQLGF</sequence>
<evidence type="ECO:0000313" key="3">
    <source>
        <dbReference type="Proteomes" id="UP000002431"/>
    </source>
</evidence>
<dbReference type="HOGENOM" id="CLU_1203204_0_0_0"/>
<protein>
    <recommendedName>
        <fullName evidence="4">Lipoprotein</fullName>
    </recommendedName>
</protein>
<evidence type="ECO:0000256" key="1">
    <source>
        <dbReference type="SAM" id="SignalP"/>
    </source>
</evidence>
<evidence type="ECO:0000313" key="2">
    <source>
        <dbReference type="EMBL" id="ABF45524.1"/>
    </source>
</evidence>